<organism evidence="2">
    <name type="scientific">mine drainage metagenome</name>
    <dbReference type="NCBI Taxonomy" id="410659"/>
    <lineage>
        <taxon>unclassified sequences</taxon>
        <taxon>metagenomes</taxon>
        <taxon>ecological metagenomes</taxon>
    </lineage>
</organism>
<gene>
    <name evidence="2" type="ORF">GALL_77520</name>
</gene>
<keyword evidence="1" id="KW-0472">Membrane</keyword>
<keyword evidence="1" id="KW-1133">Transmembrane helix</keyword>
<dbReference type="EMBL" id="MLJW01000023">
    <property type="protein sequence ID" value="OIR10440.1"/>
    <property type="molecule type" value="Genomic_DNA"/>
</dbReference>
<proteinExistence type="predicted"/>
<evidence type="ECO:0000313" key="2">
    <source>
        <dbReference type="EMBL" id="OIR10440.1"/>
    </source>
</evidence>
<feature type="transmembrane region" description="Helical" evidence="1">
    <location>
        <begin position="36"/>
        <end position="54"/>
    </location>
</feature>
<keyword evidence="1" id="KW-0812">Transmembrane</keyword>
<dbReference type="AlphaFoldDB" id="A0A1J5T2G7"/>
<sequence>MFELPSMWNLIVSTIVFFIVAWYIHRYLNEQGVPKGMTRGLLVFLIASLVSWGAGDAVDWAQEKIEGPRQAAQTPNDLTQLLKEVGR</sequence>
<comment type="caution">
    <text evidence="2">The sequence shown here is derived from an EMBL/GenBank/DDBJ whole genome shotgun (WGS) entry which is preliminary data.</text>
</comment>
<feature type="transmembrane region" description="Helical" evidence="1">
    <location>
        <begin position="6"/>
        <end position="24"/>
    </location>
</feature>
<accession>A0A1J5T2G7</accession>
<name>A0A1J5T2G7_9ZZZZ</name>
<protein>
    <submittedName>
        <fullName evidence="2">Uncharacterized protein</fullName>
    </submittedName>
</protein>
<reference evidence="2" key="1">
    <citation type="submission" date="2016-10" db="EMBL/GenBank/DDBJ databases">
        <title>Sequence of Gallionella enrichment culture.</title>
        <authorList>
            <person name="Poehlein A."/>
            <person name="Muehling M."/>
            <person name="Daniel R."/>
        </authorList>
    </citation>
    <scope>NUCLEOTIDE SEQUENCE</scope>
</reference>
<evidence type="ECO:0000256" key="1">
    <source>
        <dbReference type="SAM" id="Phobius"/>
    </source>
</evidence>